<organism evidence="2 3">
    <name type="scientific">Ohtaekwangia kribbensis</name>
    <dbReference type="NCBI Taxonomy" id="688913"/>
    <lineage>
        <taxon>Bacteria</taxon>
        <taxon>Pseudomonadati</taxon>
        <taxon>Bacteroidota</taxon>
        <taxon>Cytophagia</taxon>
        <taxon>Cytophagales</taxon>
        <taxon>Fulvivirgaceae</taxon>
        <taxon>Ohtaekwangia</taxon>
    </lineage>
</organism>
<reference evidence="3" key="1">
    <citation type="journal article" date="2019" name="Int. J. Syst. Evol. Microbiol.">
        <title>The Global Catalogue of Microorganisms (GCM) 10K type strain sequencing project: providing services to taxonomists for standard genome sequencing and annotation.</title>
        <authorList>
            <consortium name="The Broad Institute Genomics Platform"/>
            <consortium name="The Broad Institute Genome Sequencing Center for Infectious Disease"/>
            <person name="Wu L."/>
            <person name="Ma J."/>
        </authorList>
    </citation>
    <scope>NUCLEOTIDE SEQUENCE [LARGE SCALE GENOMIC DNA]</scope>
    <source>
        <strain evidence="3">CCUG 58938</strain>
    </source>
</reference>
<evidence type="ECO:0000259" key="1">
    <source>
        <dbReference type="Pfam" id="PF01569"/>
    </source>
</evidence>
<dbReference type="InterPro" id="IPR052559">
    <property type="entry name" value="V-haloperoxidase"/>
</dbReference>
<dbReference type="PANTHER" id="PTHR34599:SF2">
    <property type="entry name" value="TRAF-TYPE DOMAIN-CONTAINING PROTEIN"/>
    <property type="match status" value="1"/>
</dbReference>
<dbReference type="EC" id="1.11.1.-" evidence="2"/>
<dbReference type="Pfam" id="PF01569">
    <property type="entry name" value="PAP2"/>
    <property type="match status" value="1"/>
</dbReference>
<keyword evidence="3" id="KW-1185">Reference proteome</keyword>
<dbReference type="InterPro" id="IPR036938">
    <property type="entry name" value="PAP2/HPO_sf"/>
</dbReference>
<accession>A0ABW3JX37</accession>
<dbReference type="SUPFAM" id="SSF48317">
    <property type="entry name" value="Acid phosphatase/Vanadium-dependent haloperoxidase"/>
    <property type="match status" value="1"/>
</dbReference>
<dbReference type="Gene3D" id="1.10.606.20">
    <property type="match status" value="1"/>
</dbReference>
<protein>
    <submittedName>
        <fullName evidence="2">Vanadium-dependent haloperoxidase</fullName>
        <ecNumber evidence="2">1.11.1.-</ecNumber>
    </submittedName>
</protein>
<feature type="domain" description="Phosphatidic acid phosphatase type 2/haloperoxidase" evidence="1">
    <location>
        <begin position="303"/>
        <end position="418"/>
    </location>
</feature>
<dbReference type="InterPro" id="IPR000326">
    <property type="entry name" value="PAP2/HPO"/>
</dbReference>
<keyword evidence="2" id="KW-0560">Oxidoreductase</keyword>
<dbReference type="CDD" id="cd03398">
    <property type="entry name" value="PAP2_haloperoxidase"/>
    <property type="match status" value="1"/>
</dbReference>
<name>A0ABW3JX37_9BACT</name>
<dbReference type="Proteomes" id="UP001597112">
    <property type="component" value="Unassembled WGS sequence"/>
</dbReference>
<gene>
    <name evidence="2" type="ORF">ACFQ21_04585</name>
</gene>
<evidence type="ECO:0000313" key="2">
    <source>
        <dbReference type="EMBL" id="MFD0998567.1"/>
    </source>
</evidence>
<comment type="caution">
    <text evidence="2">The sequence shown here is derived from an EMBL/GenBank/DDBJ whole genome shotgun (WGS) entry which is preliminary data.</text>
</comment>
<keyword evidence="2" id="KW-0575">Peroxidase</keyword>
<dbReference type="GO" id="GO:0004601">
    <property type="term" value="F:peroxidase activity"/>
    <property type="evidence" value="ECO:0007669"/>
    <property type="project" value="UniProtKB-KW"/>
</dbReference>
<proteinExistence type="predicted"/>
<dbReference type="RefSeq" id="WP_377575468.1">
    <property type="nucleotide sequence ID" value="NZ_JBHTKA010000001.1"/>
</dbReference>
<dbReference type="PANTHER" id="PTHR34599">
    <property type="entry name" value="PEROXIDASE-RELATED"/>
    <property type="match status" value="1"/>
</dbReference>
<dbReference type="EMBL" id="JBHTKA010000001">
    <property type="protein sequence ID" value="MFD0998567.1"/>
    <property type="molecule type" value="Genomic_DNA"/>
</dbReference>
<sequence>MKKSLHYILGIILIHFTQTVYGQQDKSNQSAAPLHHAHQVLTSITIHDIFSPPVASRIYAYAHLAAYETFIKGNDSYYSLQGQLKEFPAIAAPQQPVSIPLAGVYAFMLTGKNLIFSEKTMEDSITQVIKVYKKQLSPKAFQASLAYGKMVSDSIISWSKKDHYADTRKLRRYDFVKGEGKWVATPPVYMAAIEPHWRMIRPFALDSSAQFAPHPPTPFSKDKNSEFYKEAYHVYHTRNTLTPEQTAIANFWDCNPFAVNVHGHINYATKKLSPGGHWLSIAGIASQKINADIVKTSAAYTLTAIALFDGFISCWDEKFRSNLIRPESYINSYIDETWKPLLQTPPFPEYTSGHSVISTASATVLSNFFGDNFLFTDTSEIPYGYPARTFTSFIQACNEAAISRLYGGIHYLPAIEQGQIQGKKVGEQVLRKIKLQKT</sequence>
<evidence type="ECO:0000313" key="3">
    <source>
        <dbReference type="Proteomes" id="UP001597112"/>
    </source>
</evidence>